<keyword evidence="1" id="KW-0378">Hydrolase</keyword>
<accession>A0ACB6RK48</accession>
<protein>
    <submittedName>
        <fullName evidence="1">Glycoside hydrolase family 27 protein</fullName>
    </submittedName>
</protein>
<sequence length="151" mass="16980">MRHNHFTAWALLKSSLFISTNLPKASEEAREILKNHVIIKINQDPNFGESIVPFCRGNGQPDYVSNATHPTQYWSDNSSYGVVFMLLNTLDIPQKLFFNLTGSWSIRAGRLYNVSTSLLLNDAGPEPSALGLPCCGIYWQYTWPDGAYYSS</sequence>
<dbReference type="Proteomes" id="UP000799754">
    <property type="component" value="Unassembled WGS sequence"/>
</dbReference>
<reference evidence="1" key="1">
    <citation type="journal article" date="2020" name="Stud. Mycol.">
        <title>101 Dothideomycetes genomes: a test case for predicting lifestyles and emergence of pathogens.</title>
        <authorList>
            <person name="Haridas S."/>
            <person name="Albert R."/>
            <person name="Binder M."/>
            <person name="Bloem J."/>
            <person name="Labutti K."/>
            <person name="Salamov A."/>
            <person name="Andreopoulos B."/>
            <person name="Baker S."/>
            <person name="Barry K."/>
            <person name="Bills G."/>
            <person name="Bluhm B."/>
            <person name="Cannon C."/>
            <person name="Castanera R."/>
            <person name="Culley D."/>
            <person name="Daum C."/>
            <person name="Ezra D."/>
            <person name="Gonzalez J."/>
            <person name="Henrissat B."/>
            <person name="Kuo A."/>
            <person name="Liang C."/>
            <person name="Lipzen A."/>
            <person name="Lutzoni F."/>
            <person name="Magnuson J."/>
            <person name="Mondo S."/>
            <person name="Nolan M."/>
            <person name="Ohm R."/>
            <person name="Pangilinan J."/>
            <person name="Park H.-J."/>
            <person name="Ramirez L."/>
            <person name="Alfaro M."/>
            <person name="Sun H."/>
            <person name="Tritt A."/>
            <person name="Yoshinaga Y."/>
            <person name="Zwiers L.-H."/>
            <person name="Turgeon B."/>
            <person name="Goodwin S."/>
            <person name="Spatafora J."/>
            <person name="Crous P."/>
            <person name="Grigoriev I."/>
        </authorList>
    </citation>
    <scope>NUCLEOTIDE SEQUENCE</scope>
    <source>
        <strain evidence="1">CBS 525.71</strain>
    </source>
</reference>
<comment type="caution">
    <text evidence="1">The sequence shown here is derived from an EMBL/GenBank/DDBJ whole genome shotgun (WGS) entry which is preliminary data.</text>
</comment>
<keyword evidence="2" id="KW-1185">Reference proteome</keyword>
<dbReference type="EMBL" id="MU006755">
    <property type="protein sequence ID" value="KAF2621473.1"/>
    <property type="molecule type" value="Genomic_DNA"/>
</dbReference>
<proteinExistence type="predicted"/>
<evidence type="ECO:0000313" key="2">
    <source>
        <dbReference type="Proteomes" id="UP000799754"/>
    </source>
</evidence>
<evidence type="ECO:0000313" key="1">
    <source>
        <dbReference type="EMBL" id="KAF2621473.1"/>
    </source>
</evidence>
<gene>
    <name evidence="1" type="ORF">BU25DRAFT_435517</name>
</gene>
<organism evidence="1 2">
    <name type="scientific">Macroventuria anomochaeta</name>
    <dbReference type="NCBI Taxonomy" id="301207"/>
    <lineage>
        <taxon>Eukaryota</taxon>
        <taxon>Fungi</taxon>
        <taxon>Dikarya</taxon>
        <taxon>Ascomycota</taxon>
        <taxon>Pezizomycotina</taxon>
        <taxon>Dothideomycetes</taxon>
        <taxon>Pleosporomycetidae</taxon>
        <taxon>Pleosporales</taxon>
        <taxon>Pleosporineae</taxon>
        <taxon>Didymellaceae</taxon>
        <taxon>Macroventuria</taxon>
    </lineage>
</organism>
<name>A0ACB6RK48_9PLEO</name>